<keyword evidence="2" id="KW-0472">Membrane</keyword>
<evidence type="ECO:0000256" key="2">
    <source>
        <dbReference type="SAM" id="Phobius"/>
    </source>
</evidence>
<feature type="compositionally biased region" description="Polar residues" evidence="1">
    <location>
        <begin position="624"/>
        <end position="634"/>
    </location>
</feature>
<feature type="transmembrane region" description="Helical" evidence="2">
    <location>
        <begin position="78"/>
        <end position="100"/>
    </location>
</feature>
<feature type="chain" id="PRO_5008342380" evidence="3">
    <location>
        <begin position="34"/>
        <end position="775"/>
    </location>
</feature>
<keyword evidence="2" id="KW-0812">Transmembrane</keyword>
<dbReference type="EMBL" id="KI894027">
    <property type="protein sequence ID" value="OBR88749.1"/>
    <property type="molecule type" value="Genomic_DNA"/>
</dbReference>
<feature type="compositionally biased region" description="Polar residues" evidence="1">
    <location>
        <begin position="482"/>
        <end position="491"/>
    </location>
</feature>
<evidence type="ECO:0000256" key="1">
    <source>
        <dbReference type="SAM" id="MobiDB-lite"/>
    </source>
</evidence>
<gene>
    <name evidence="4" type="ORF">I303_00566</name>
</gene>
<feature type="compositionally biased region" description="Low complexity" evidence="1">
    <location>
        <begin position="225"/>
        <end position="236"/>
    </location>
</feature>
<name>A0A1A6AFC2_9TREE</name>
<feature type="compositionally biased region" description="Low complexity" evidence="1">
    <location>
        <begin position="643"/>
        <end position="656"/>
    </location>
</feature>
<feature type="compositionally biased region" description="Polar residues" evidence="1">
    <location>
        <begin position="404"/>
        <end position="418"/>
    </location>
</feature>
<feature type="region of interest" description="Disordered" evidence="1">
    <location>
        <begin position="220"/>
        <end position="292"/>
    </location>
</feature>
<dbReference type="VEuPathDB" id="FungiDB:I303_00566"/>
<dbReference type="AlphaFoldDB" id="A0A1A6AFC2"/>
<feature type="compositionally biased region" description="Polar residues" evidence="1">
    <location>
        <begin position="668"/>
        <end position="681"/>
    </location>
</feature>
<evidence type="ECO:0000256" key="3">
    <source>
        <dbReference type="SAM" id="SignalP"/>
    </source>
</evidence>
<evidence type="ECO:0000313" key="4">
    <source>
        <dbReference type="EMBL" id="OBR88749.1"/>
    </source>
</evidence>
<keyword evidence="3" id="KW-0732">Signal</keyword>
<feature type="compositionally biased region" description="Basic residues" evidence="1">
    <location>
        <begin position="764"/>
        <end position="775"/>
    </location>
</feature>
<feature type="compositionally biased region" description="Basic and acidic residues" evidence="1">
    <location>
        <begin position="746"/>
        <end position="763"/>
    </location>
</feature>
<feature type="compositionally biased region" description="Low complexity" evidence="1">
    <location>
        <begin position="381"/>
        <end position="403"/>
    </location>
</feature>
<feature type="compositionally biased region" description="Basic and acidic residues" evidence="1">
    <location>
        <begin position="253"/>
        <end position="271"/>
    </location>
</feature>
<feature type="compositionally biased region" description="Basic and acidic residues" evidence="1">
    <location>
        <begin position="503"/>
        <end position="519"/>
    </location>
</feature>
<reference evidence="4" key="1">
    <citation type="submission" date="2013-07" db="EMBL/GenBank/DDBJ databases">
        <title>The Genome Sequence of Cryptococcus dejecticola CBS10117.</title>
        <authorList>
            <consortium name="The Broad Institute Genome Sequencing Platform"/>
            <person name="Cuomo C."/>
            <person name="Litvintseva A."/>
            <person name="Chen Y."/>
            <person name="Heitman J."/>
            <person name="Sun S."/>
            <person name="Springer D."/>
            <person name="Dromer F."/>
            <person name="Young S.K."/>
            <person name="Zeng Q."/>
            <person name="Gargeya S."/>
            <person name="Fitzgerald M."/>
            <person name="Abouelleil A."/>
            <person name="Alvarado L."/>
            <person name="Berlin A.M."/>
            <person name="Chapman S.B."/>
            <person name="Dewar J."/>
            <person name="Goldberg J."/>
            <person name="Griggs A."/>
            <person name="Gujja S."/>
            <person name="Hansen M."/>
            <person name="Howarth C."/>
            <person name="Imamovic A."/>
            <person name="Larimer J."/>
            <person name="McCowan C."/>
            <person name="Murphy C."/>
            <person name="Pearson M."/>
            <person name="Priest M."/>
            <person name="Roberts A."/>
            <person name="Saif S."/>
            <person name="Shea T."/>
            <person name="Sykes S."/>
            <person name="Wortman J."/>
            <person name="Nusbaum C."/>
            <person name="Birren B."/>
        </authorList>
    </citation>
    <scope>NUCLEOTIDE SEQUENCE [LARGE SCALE GENOMIC DNA]</scope>
    <source>
        <strain evidence="4">CBS 10117</strain>
    </source>
</reference>
<organism evidence="4">
    <name type="scientific">Kwoniella dejecticola CBS 10117</name>
    <dbReference type="NCBI Taxonomy" id="1296121"/>
    <lineage>
        <taxon>Eukaryota</taxon>
        <taxon>Fungi</taxon>
        <taxon>Dikarya</taxon>
        <taxon>Basidiomycota</taxon>
        <taxon>Agaricomycotina</taxon>
        <taxon>Tremellomycetes</taxon>
        <taxon>Tremellales</taxon>
        <taxon>Cryptococcaceae</taxon>
        <taxon>Kwoniella</taxon>
    </lineage>
</organism>
<feature type="signal peptide" evidence="3">
    <location>
        <begin position="1"/>
        <end position="33"/>
    </location>
</feature>
<keyword evidence="2" id="KW-1133">Transmembrane helix</keyword>
<sequence>MSHLTIFKSVSSIPVRSTILLLFALTAFPQTTASSSAIIDRDDDDLDEAKDENEVDCEYNGSVGDYVSCTKNKISTPMLIGAGVGIALGIFLLSFLCIWLTRKRRKRAAQQDIEHTLPVAEAEFIQVDVDGLMKKDNYKFDNRDIKHVPEEGSQAQTDLSRIDQDALAQNHKSNLIVDPKEDPGNGQTQAQENGKDHIVHLYSNKGSKAHKISFRLLDPPTRIRPSLSSLSNTNSSPPGPTEPLRIRPSIRKGSRDEMHPSNDNDDGEKGKTTQLKHAPSTRRPDPTNQHKIHHSINGSIHAQPRLQAAHQAQAPTLIDNRNGGLHFQDLTNDGAMINSRSGSPVPYTQTQGLAIANPNVGVLSRENSLYAQTKHVSRRFSSTITNSSQSQTQPRSQAQQTRPETQIGTKIQRLQPSHQVHDQTKLSISSLPKSTDRASDIRTSSPAVSGAGVTVFPNSLSGPQPPLKITKSHKPLAPLRGYSNSHPNSDADQGKINLLSTREFPDEELRNGEKGKDIANARSGTFGPPVLYANGNANPNPESASRQSSLIVPPSENGGGKTESPASSPSTLPLDPAESTARSTSPKERTKGVSSSEADADSQKTASVVEHASNKEEQGKITKTADQAIQTIAESTDARDHASAGAVAGTGAGAPASHAATIDASSPDELSNPNHTAVTESDSTRDSIPSPKPNAMPEESLIRSGTVSASRRKQLRNTNLIPSYYVKLNPLEADNPLKENNNNAQQEKEAPRPRAAAAKDSRERSKKSRKDKSKD</sequence>
<feature type="region of interest" description="Disordered" evidence="1">
    <location>
        <begin position="380"/>
        <end position="775"/>
    </location>
</feature>
<feature type="compositionally biased region" description="Polar residues" evidence="1">
    <location>
        <begin position="535"/>
        <end position="550"/>
    </location>
</feature>
<dbReference type="STRING" id="1296121.A0A1A6AFC2"/>
<dbReference type="OrthoDB" id="2565399at2759"/>
<protein>
    <submittedName>
        <fullName evidence="4">Uncharacterized protein</fullName>
    </submittedName>
</protein>
<accession>A0A1A6AFC2</accession>
<proteinExistence type="predicted"/>